<feature type="binding site" evidence="16">
    <location>
        <position position="107"/>
    </location>
    <ligand>
        <name>Zn(2+)</name>
        <dbReference type="ChEBI" id="CHEBI:29105"/>
    </ligand>
</feature>
<feature type="binding site" evidence="14">
    <location>
        <begin position="53"/>
        <end position="56"/>
    </location>
    <ligand>
        <name>substrate</name>
    </ligand>
</feature>
<protein>
    <recommendedName>
        <fullName evidence="12">D,D-heptose 1,7-bisphosphate phosphatase</fullName>
        <ecNumber evidence="12">3.1.3.-</ecNumber>
    </recommendedName>
</protein>
<comment type="similarity">
    <text evidence="11 12">Belongs to the gmhB family.</text>
</comment>
<dbReference type="GO" id="GO:0046872">
    <property type="term" value="F:metal ion binding"/>
    <property type="evidence" value="ECO:0007669"/>
    <property type="project" value="UniProtKB-KW"/>
</dbReference>
<evidence type="ECO:0000256" key="5">
    <source>
        <dbReference type="ARBA" id="ARBA00004713"/>
    </source>
</evidence>
<evidence type="ECO:0000256" key="13">
    <source>
        <dbReference type="PIRSR" id="PIRSR004682-1"/>
    </source>
</evidence>
<dbReference type="EMBL" id="QZWH01000007">
    <property type="protein sequence ID" value="RJT26697.1"/>
    <property type="molecule type" value="Genomic_DNA"/>
</dbReference>
<comment type="caution">
    <text evidence="17">The sequence shown here is derived from an EMBL/GenBank/DDBJ whole genome shotgun (WGS) entry which is preliminary data.</text>
</comment>
<proteinExistence type="inferred from homology"/>
<comment type="subcellular location">
    <subcellularLocation>
        <location evidence="3 12">Cytoplasm</location>
    </subcellularLocation>
</comment>
<comment type="pathway">
    <text evidence="5">Bacterial outer membrane biogenesis; LPS core biosynthesis.</text>
</comment>
<evidence type="ECO:0000256" key="16">
    <source>
        <dbReference type="PIRSR" id="PIRSR004682-4"/>
    </source>
</evidence>
<dbReference type="InterPro" id="IPR004446">
    <property type="entry name" value="Heptose_bisP_phosphatase"/>
</dbReference>
<evidence type="ECO:0000256" key="7">
    <source>
        <dbReference type="ARBA" id="ARBA00022723"/>
    </source>
</evidence>
<feature type="binding site" evidence="14">
    <location>
        <position position="137"/>
    </location>
    <ligand>
        <name>substrate</name>
    </ligand>
</feature>
<gene>
    <name evidence="17" type="ORF">D6029_05665</name>
</gene>
<dbReference type="Gene3D" id="3.40.50.1000">
    <property type="entry name" value="HAD superfamily/HAD-like"/>
    <property type="match status" value="1"/>
</dbReference>
<evidence type="ECO:0000256" key="3">
    <source>
        <dbReference type="ARBA" id="ARBA00004496"/>
    </source>
</evidence>
<dbReference type="RefSeq" id="WP_120063823.1">
    <property type="nucleotide sequence ID" value="NZ_QZWH01000007.1"/>
</dbReference>
<feature type="site" description="Stabilizes the phosphoryl group" evidence="15">
    <location>
        <position position="111"/>
    </location>
</feature>
<evidence type="ECO:0000256" key="2">
    <source>
        <dbReference type="ARBA" id="ARBA00001947"/>
    </source>
</evidence>
<dbReference type="SFLD" id="SFLDG01129">
    <property type="entry name" value="C1.5:_HAD__Beta-PGM__Phosphata"/>
    <property type="match status" value="1"/>
</dbReference>
<feature type="binding site" evidence="16">
    <location>
        <position position="13"/>
    </location>
    <ligand>
        <name>Mg(2+)</name>
        <dbReference type="ChEBI" id="CHEBI:18420"/>
    </ligand>
</feature>
<dbReference type="PANTHER" id="PTHR42891">
    <property type="entry name" value="D-GLYCERO-BETA-D-MANNO-HEPTOSE-1,7-BISPHOSPHATE 7-PHOSPHATASE"/>
    <property type="match status" value="1"/>
</dbReference>
<dbReference type="GO" id="GO:0097171">
    <property type="term" value="P:ADP-L-glycero-beta-D-manno-heptose biosynthetic process"/>
    <property type="evidence" value="ECO:0007669"/>
    <property type="project" value="UniProtKB-UniPathway"/>
</dbReference>
<organism evidence="17 18">
    <name type="scientific">Buttiauxella izardii</name>
    <dbReference type="NCBI Taxonomy" id="82991"/>
    <lineage>
        <taxon>Bacteria</taxon>
        <taxon>Pseudomonadati</taxon>
        <taxon>Pseudomonadota</taxon>
        <taxon>Gammaproteobacteria</taxon>
        <taxon>Enterobacterales</taxon>
        <taxon>Enterobacteriaceae</taxon>
        <taxon>Buttiauxella</taxon>
    </lineage>
</organism>
<dbReference type="PANTHER" id="PTHR42891:SF1">
    <property type="entry name" value="D-GLYCERO-BETA-D-MANNO-HEPTOSE-1,7-BISPHOSPHATE 7-PHOSPHATASE"/>
    <property type="match status" value="1"/>
</dbReference>
<dbReference type="NCBIfam" id="TIGR01656">
    <property type="entry name" value="Histidinol-ppas"/>
    <property type="match status" value="1"/>
</dbReference>
<dbReference type="GO" id="GO:0005737">
    <property type="term" value="C:cytoplasm"/>
    <property type="evidence" value="ECO:0007669"/>
    <property type="project" value="UniProtKB-SubCell"/>
</dbReference>
<feature type="binding site" evidence="14">
    <location>
        <begin position="110"/>
        <end position="111"/>
    </location>
    <ligand>
        <name>substrate</name>
    </ligand>
</feature>
<feature type="binding site" evidence="16">
    <location>
        <position position="94"/>
    </location>
    <ligand>
        <name>Zn(2+)</name>
        <dbReference type="ChEBI" id="CHEBI:29105"/>
    </ligand>
</feature>
<feature type="site" description="Contributes to substrate recognition" evidence="15">
    <location>
        <position position="110"/>
    </location>
</feature>
<dbReference type="AlphaFoldDB" id="A0A3A5JWH7"/>
<feature type="active site" description="Proton donor" evidence="13">
    <location>
        <position position="13"/>
    </location>
</feature>
<feature type="binding site" evidence="14">
    <location>
        <begin position="11"/>
        <end position="13"/>
    </location>
    <ligand>
        <name>substrate</name>
    </ligand>
</feature>
<evidence type="ECO:0000256" key="4">
    <source>
        <dbReference type="ARBA" id="ARBA00004708"/>
    </source>
</evidence>
<keyword evidence="10 12" id="KW-0119">Carbohydrate metabolism</keyword>
<comment type="cofactor">
    <cofactor evidence="16">
        <name>Mg(2+)</name>
        <dbReference type="ChEBI" id="CHEBI:18420"/>
    </cofactor>
</comment>
<reference evidence="17 18" key="1">
    <citation type="submission" date="2018-09" db="EMBL/GenBank/DDBJ databases">
        <title>Draft genome sequence of Buttiauxella izardii CCUG 35510T.</title>
        <authorList>
            <person name="Salva-Serra F."/>
            <person name="Marathe N."/>
            <person name="Moore E."/>
            <person name="Stadler-Svensson L."/>
            <person name="Engstrom-Jakobsson H."/>
        </authorList>
    </citation>
    <scope>NUCLEOTIDE SEQUENCE [LARGE SCALE GENOMIC DNA]</scope>
    <source>
        <strain evidence="17 18">CCUG 35510</strain>
    </source>
</reference>
<dbReference type="CDD" id="cd07503">
    <property type="entry name" value="HAD_HisB-N"/>
    <property type="match status" value="1"/>
</dbReference>
<comment type="cofactor">
    <cofactor evidence="2 16">
        <name>Zn(2+)</name>
        <dbReference type="ChEBI" id="CHEBI:29105"/>
    </cofactor>
</comment>
<feature type="binding site" evidence="16">
    <location>
        <position position="11"/>
    </location>
    <ligand>
        <name>Mg(2+)</name>
        <dbReference type="ChEBI" id="CHEBI:18420"/>
    </ligand>
</feature>
<feature type="active site" description="Nucleophile" evidence="13">
    <location>
        <position position="11"/>
    </location>
</feature>
<dbReference type="InterPro" id="IPR006549">
    <property type="entry name" value="HAD-SF_hydro_IIIA"/>
</dbReference>
<keyword evidence="6 12" id="KW-0963">Cytoplasm</keyword>
<evidence type="ECO:0000256" key="15">
    <source>
        <dbReference type="PIRSR" id="PIRSR004682-3"/>
    </source>
</evidence>
<sequence>MAQSVPAIFLDRDGTINVDHGYVHEVDQFEFIDGVIDAMRELKAMGYALVLVTNQSGIARGMFTEADFENLTEWMDWSLADRGVDLDGIYYCPHHPEAIVEEFRQSCDCRKPQPGMLLSAQEFLHIDMASSYMVGDKFEDMQAATAAQVGTKVLVRTGKPVTEQGEAAADFVINSLADLPKAIKARQKQA</sequence>
<evidence type="ECO:0000256" key="9">
    <source>
        <dbReference type="ARBA" id="ARBA00022833"/>
    </source>
</evidence>
<dbReference type="FunFam" id="3.40.50.1000:FF:000037">
    <property type="entry name" value="D,D-heptose 1,7-bisphosphate phosphatase"/>
    <property type="match status" value="1"/>
</dbReference>
<dbReference type="InterPro" id="IPR036412">
    <property type="entry name" value="HAD-like_sf"/>
</dbReference>
<dbReference type="PIRSF" id="PIRSF004682">
    <property type="entry name" value="GmhB"/>
    <property type="match status" value="1"/>
</dbReference>
<keyword evidence="7 16" id="KW-0479">Metal-binding</keyword>
<feature type="binding site" evidence="16">
    <location>
        <position position="109"/>
    </location>
    <ligand>
        <name>Zn(2+)</name>
        <dbReference type="ChEBI" id="CHEBI:29105"/>
    </ligand>
</feature>
<dbReference type="NCBIfam" id="TIGR00213">
    <property type="entry name" value="GmhB_yaeD"/>
    <property type="match status" value="1"/>
</dbReference>
<evidence type="ECO:0000256" key="1">
    <source>
        <dbReference type="ARBA" id="ARBA00001226"/>
    </source>
</evidence>
<dbReference type="NCBIfam" id="TIGR01662">
    <property type="entry name" value="HAD-SF-IIIA"/>
    <property type="match status" value="1"/>
</dbReference>
<dbReference type="EC" id="3.1.3.-" evidence="12"/>
<evidence type="ECO:0000313" key="18">
    <source>
        <dbReference type="Proteomes" id="UP000276295"/>
    </source>
</evidence>
<name>A0A3A5JWH7_9ENTR</name>
<dbReference type="GO" id="GO:0034200">
    <property type="term" value="F:D-glycero-beta-D-manno-heptose 1,7-bisphosphate 7-phosphatase activity"/>
    <property type="evidence" value="ECO:0007669"/>
    <property type="project" value="UniProtKB-EC"/>
</dbReference>
<dbReference type="OrthoDB" id="9781367at2"/>
<dbReference type="Pfam" id="PF13242">
    <property type="entry name" value="Hydrolase_like"/>
    <property type="match status" value="1"/>
</dbReference>
<evidence type="ECO:0000256" key="12">
    <source>
        <dbReference type="PIRNR" id="PIRNR004682"/>
    </source>
</evidence>
<feature type="binding site" evidence="16">
    <location>
        <position position="92"/>
    </location>
    <ligand>
        <name>Zn(2+)</name>
        <dbReference type="ChEBI" id="CHEBI:29105"/>
    </ligand>
</feature>
<evidence type="ECO:0000256" key="11">
    <source>
        <dbReference type="ARBA" id="ARBA00061616"/>
    </source>
</evidence>
<accession>A0A3A5JWH7</accession>
<dbReference type="Proteomes" id="UP000276295">
    <property type="component" value="Unassembled WGS sequence"/>
</dbReference>
<comment type="pathway">
    <text evidence="4">Nucleotide-sugar biosynthesis; ADP-L-glycero-beta-D-manno-heptose biosynthesis; ADP-L-glycero-beta-D-manno-heptose from D-glycero-beta-D-manno-heptose 7-phosphate: step 2/4.</text>
</comment>
<dbReference type="UniPathway" id="UPA00356">
    <property type="reaction ID" value="UER00438"/>
</dbReference>
<evidence type="ECO:0000256" key="14">
    <source>
        <dbReference type="PIRSR" id="PIRSR004682-2"/>
    </source>
</evidence>
<feature type="binding site" evidence="16">
    <location>
        <position position="136"/>
    </location>
    <ligand>
        <name>Mg(2+)</name>
        <dbReference type="ChEBI" id="CHEBI:18420"/>
    </ligand>
</feature>
<dbReference type="NCBIfam" id="NF006506">
    <property type="entry name" value="PRK08942.1"/>
    <property type="match status" value="1"/>
</dbReference>
<feature type="binding site" evidence="14">
    <location>
        <begin position="19"/>
        <end position="22"/>
    </location>
    <ligand>
        <name>substrate</name>
    </ligand>
</feature>
<dbReference type="SUPFAM" id="SSF56784">
    <property type="entry name" value="HAD-like"/>
    <property type="match status" value="1"/>
</dbReference>
<keyword evidence="8 12" id="KW-0378">Hydrolase</keyword>
<feature type="site" description="Stabilizes the phosphoryl group" evidence="15">
    <location>
        <position position="53"/>
    </location>
</feature>
<dbReference type="InterPro" id="IPR006543">
    <property type="entry name" value="Histidinol-phos"/>
</dbReference>
<dbReference type="InterPro" id="IPR023214">
    <property type="entry name" value="HAD_sf"/>
</dbReference>
<keyword evidence="18" id="KW-1185">Reference proteome</keyword>
<evidence type="ECO:0000256" key="6">
    <source>
        <dbReference type="ARBA" id="ARBA00022490"/>
    </source>
</evidence>
<evidence type="ECO:0000256" key="10">
    <source>
        <dbReference type="ARBA" id="ARBA00023277"/>
    </source>
</evidence>
<dbReference type="SFLD" id="SFLDG01134">
    <property type="entry name" value="C1.5.5:_Heptose_Bisphosphate_P"/>
    <property type="match status" value="1"/>
</dbReference>
<comment type="catalytic activity">
    <reaction evidence="1">
        <text>D-glycero-beta-D-manno-heptose 1,7-bisphosphate + H2O = D-glycero-beta-D-manno-heptose 1-phosphate + phosphate</text>
        <dbReference type="Rhea" id="RHEA:28518"/>
        <dbReference type="ChEBI" id="CHEBI:15377"/>
        <dbReference type="ChEBI" id="CHEBI:43474"/>
        <dbReference type="ChEBI" id="CHEBI:60208"/>
        <dbReference type="ChEBI" id="CHEBI:61593"/>
        <dbReference type="EC" id="3.1.3.82"/>
    </reaction>
</comment>
<keyword evidence="9 16" id="KW-0862">Zinc</keyword>
<keyword evidence="16" id="KW-0460">Magnesium</keyword>
<dbReference type="SFLD" id="SFLDS00003">
    <property type="entry name" value="Haloacid_Dehalogenase"/>
    <property type="match status" value="1"/>
</dbReference>
<dbReference type="GO" id="GO:0005975">
    <property type="term" value="P:carbohydrate metabolic process"/>
    <property type="evidence" value="ECO:0007669"/>
    <property type="project" value="InterPro"/>
</dbReference>
<feature type="binding site" evidence="16">
    <location>
        <position position="137"/>
    </location>
    <ligand>
        <name>Mg(2+)</name>
        <dbReference type="ChEBI" id="CHEBI:18420"/>
    </ligand>
</feature>
<evidence type="ECO:0000256" key="8">
    <source>
        <dbReference type="ARBA" id="ARBA00022801"/>
    </source>
</evidence>
<evidence type="ECO:0000313" key="17">
    <source>
        <dbReference type="EMBL" id="RJT26697.1"/>
    </source>
</evidence>